<evidence type="ECO:0000259" key="4">
    <source>
        <dbReference type="Pfam" id="PF25183"/>
    </source>
</evidence>
<dbReference type="STRING" id="926566.Terro_3371"/>
<dbReference type="Pfam" id="PF13620">
    <property type="entry name" value="CarboxypepD_reg"/>
    <property type="match status" value="1"/>
</dbReference>
<feature type="domain" description="TonB-dependent transporter Oar-like beta-barrel" evidence="4">
    <location>
        <begin position="504"/>
        <end position="890"/>
    </location>
</feature>
<comment type="subcellular location">
    <subcellularLocation>
        <location evidence="1">Cell outer membrane</location>
    </subcellularLocation>
</comment>
<dbReference type="OrthoDB" id="98676at2"/>
<protein>
    <recommendedName>
        <fullName evidence="4">TonB-dependent transporter Oar-like beta-barrel domain-containing protein</fullName>
    </recommendedName>
</protein>
<dbReference type="EMBL" id="CP003379">
    <property type="protein sequence ID" value="AFL89588.1"/>
    <property type="molecule type" value="Genomic_DNA"/>
</dbReference>
<dbReference type="GO" id="GO:0009279">
    <property type="term" value="C:cell outer membrane"/>
    <property type="evidence" value="ECO:0007669"/>
    <property type="project" value="UniProtKB-SubCell"/>
</dbReference>
<evidence type="ECO:0000256" key="2">
    <source>
        <dbReference type="ARBA" id="ARBA00023136"/>
    </source>
</evidence>
<dbReference type="Pfam" id="PF25183">
    <property type="entry name" value="OMP_b-brl_4"/>
    <property type="match status" value="2"/>
</dbReference>
<dbReference type="SUPFAM" id="SSF49464">
    <property type="entry name" value="Carboxypeptidase regulatory domain-like"/>
    <property type="match status" value="1"/>
</dbReference>
<dbReference type="InterPro" id="IPR036942">
    <property type="entry name" value="Beta-barrel_TonB_sf"/>
</dbReference>
<evidence type="ECO:0000256" key="1">
    <source>
        <dbReference type="ARBA" id="ARBA00004442"/>
    </source>
</evidence>
<dbReference type="HOGENOM" id="CLU_006298_0_0_0"/>
<feature type="domain" description="TonB-dependent transporter Oar-like beta-barrel" evidence="4">
    <location>
        <begin position="266"/>
        <end position="502"/>
    </location>
</feature>
<dbReference type="Gene3D" id="2.40.170.20">
    <property type="entry name" value="TonB-dependent receptor, beta-barrel domain"/>
    <property type="match status" value="1"/>
</dbReference>
<dbReference type="InterPro" id="IPR057601">
    <property type="entry name" value="Oar-like_b-barrel"/>
</dbReference>
<name>I3ZK20_TERRK</name>
<sequence length="899" mass="96883">MLITDPSGAAIAGAPVRIFAGSDANGVPLQDVKTDSTGRVRLALPAGSYVLLADAPGFNTIQKSLVVDDTALPITLTLKLSVAVNAEQVAVQSDDAQLDSDGGLAVVLKGKTLDTLSDNPSTFQQQLQAMVGSGEDGQQPQFRIDGFSGGRFPPKASIREVRINQNGYSAQFDQRGNSIIDIFTKPGTDKLHGFLLVTGNADVFNARNPYITAQPPYHSTYIDGNLNGPLGKKTSFFVGGNRVDMENNAAVNAVVLDSSFNSAPLSQAIPNPQITNSLNVRIDRNLSTNNTFTVRYEFADTSQTNSGVGQLVLASQGVDANTKTNTLQVGNTTIVGSHVVFESRFQYLRTRLRQNAISSAPTLIVQGAFNGGGSPSQVSEDKQDNYELQEYLSVDRGKHFLRAGARYRLIRDRNSSTAGYNGAYIFSSLAAYQTTVRGQATGQTPAQIRAAGGGASQFNITAGTASAAILTGDLGLYVEDEWKVTRNFSLIPGLRFETQSGIPDHIDPAPRLGFSWAVTSAKRKSPYVSLRGGVGIFYDRFAAGNILTAARQNGVTQRSYYFANPDSYPNILSPSALAATQPTVYRISPTLRNEYYVSEGITASRPLFGHGNLSLTYNHIQGVHLLLSRNVNAPLNGVRPLGGTQNIYQFSSEGNSTINSLWTNYYVQFGNRAGLFGSYSLRFQQSNAGSGASSFPSNSYNIRADYGRPAQLARNRGYIGGWFNIPFGISGSMFLSAHSSTRFNITTGADNNGDSIYNDRPSFATDLTRASVVRTAYGNFDTAPIAGQQIIPINYGHGYNFFSLQTQFGKGFGFGKRPVTPPPPAAAVPKANTKEEKPERPYQLFLSVEAQNVLNHVNPGTPIGQLTSPYFGRSLTLNTEQGNSTAANRQISVFMNFRF</sequence>
<keyword evidence="6" id="KW-1185">Reference proteome</keyword>
<dbReference type="InterPro" id="IPR008969">
    <property type="entry name" value="CarboxyPept-like_regulatory"/>
</dbReference>
<gene>
    <name evidence="5" type="ordered locus">Terro_3371</name>
</gene>
<keyword evidence="3" id="KW-0998">Cell outer membrane</keyword>
<dbReference type="Proteomes" id="UP000006056">
    <property type="component" value="Chromosome"/>
</dbReference>
<dbReference type="RefSeq" id="WP_014786849.1">
    <property type="nucleotide sequence ID" value="NC_018014.1"/>
</dbReference>
<dbReference type="eggNOG" id="COG4771">
    <property type="taxonomic scope" value="Bacteria"/>
</dbReference>
<dbReference type="KEGG" id="trs:Terro_3371"/>
<organism evidence="5 6">
    <name type="scientific">Terriglobus roseus (strain DSM 18391 / NRRL B-41598 / KBS 63)</name>
    <dbReference type="NCBI Taxonomy" id="926566"/>
    <lineage>
        <taxon>Bacteria</taxon>
        <taxon>Pseudomonadati</taxon>
        <taxon>Acidobacteriota</taxon>
        <taxon>Terriglobia</taxon>
        <taxon>Terriglobales</taxon>
        <taxon>Acidobacteriaceae</taxon>
        <taxon>Terriglobus</taxon>
    </lineage>
</organism>
<evidence type="ECO:0000313" key="6">
    <source>
        <dbReference type="Proteomes" id="UP000006056"/>
    </source>
</evidence>
<keyword evidence="2" id="KW-0472">Membrane</keyword>
<proteinExistence type="predicted"/>
<dbReference type="SUPFAM" id="SSF56935">
    <property type="entry name" value="Porins"/>
    <property type="match status" value="1"/>
</dbReference>
<reference evidence="5 6" key="1">
    <citation type="submission" date="2012-06" db="EMBL/GenBank/DDBJ databases">
        <title>Complete genome of Terriglobus roseus DSM 18391.</title>
        <authorList>
            <consortium name="US DOE Joint Genome Institute (JGI-PGF)"/>
            <person name="Lucas S."/>
            <person name="Copeland A."/>
            <person name="Lapidus A."/>
            <person name="Glavina del Rio T."/>
            <person name="Dalin E."/>
            <person name="Tice H."/>
            <person name="Bruce D."/>
            <person name="Goodwin L."/>
            <person name="Pitluck S."/>
            <person name="Peters L."/>
            <person name="Mikhailova N."/>
            <person name="Munk A.C.C."/>
            <person name="Kyrpides N."/>
            <person name="Mavromatis K."/>
            <person name="Ivanova N."/>
            <person name="Brettin T."/>
            <person name="Detter J.C."/>
            <person name="Han C."/>
            <person name="Larimer F."/>
            <person name="Land M."/>
            <person name="Hauser L."/>
            <person name="Markowitz V."/>
            <person name="Cheng J.-F."/>
            <person name="Hugenholtz P."/>
            <person name="Woyke T."/>
            <person name="Wu D."/>
            <person name="Brambilla E."/>
            <person name="Klenk H.-P."/>
            <person name="Eisen J.A."/>
        </authorList>
    </citation>
    <scope>NUCLEOTIDE SEQUENCE [LARGE SCALE GENOMIC DNA]</scope>
    <source>
        <strain evidence="6">DSM 18391 / NRRL B-41598 / KBS 63</strain>
    </source>
</reference>
<accession>I3ZK20</accession>
<evidence type="ECO:0000256" key="3">
    <source>
        <dbReference type="ARBA" id="ARBA00023237"/>
    </source>
</evidence>
<dbReference type="Gene3D" id="2.60.40.1120">
    <property type="entry name" value="Carboxypeptidase-like, regulatory domain"/>
    <property type="match status" value="1"/>
</dbReference>
<dbReference type="AlphaFoldDB" id="I3ZK20"/>
<evidence type="ECO:0000313" key="5">
    <source>
        <dbReference type="EMBL" id="AFL89588.1"/>
    </source>
</evidence>